<protein>
    <submittedName>
        <fullName evidence="1">Uncharacterized protein</fullName>
    </submittedName>
</protein>
<sequence>MHIFFDDGDVDLENESRGNLSGTYEGTANLFALSADYRF</sequence>
<gene>
    <name evidence="1" type="ORF">KBTEX_04539</name>
</gene>
<reference evidence="1" key="1">
    <citation type="submission" date="2019-06" db="EMBL/GenBank/DDBJ databases">
        <authorList>
            <person name="Murdoch R.W."/>
            <person name="Fathepure B."/>
        </authorList>
    </citation>
    <scope>NUCLEOTIDE SEQUENCE</scope>
</reference>
<dbReference type="AlphaFoldDB" id="A0A5B8RGY7"/>
<evidence type="ECO:0000313" key="1">
    <source>
        <dbReference type="EMBL" id="QEA08160.1"/>
    </source>
</evidence>
<dbReference type="EMBL" id="MN080115">
    <property type="protein sequence ID" value="QEA08160.1"/>
    <property type="molecule type" value="Genomic_DNA"/>
</dbReference>
<organism evidence="1">
    <name type="scientific">uncultured organism</name>
    <dbReference type="NCBI Taxonomy" id="155900"/>
    <lineage>
        <taxon>unclassified sequences</taxon>
        <taxon>environmental samples</taxon>
    </lineage>
</organism>
<proteinExistence type="predicted"/>
<accession>A0A5B8RGY7</accession>
<name>A0A5B8RGY7_9ZZZZ</name>